<evidence type="ECO:0000313" key="9">
    <source>
        <dbReference type="RefSeq" id="XP_065673059.1"/>
    </source>
</evidence>
<evidence type="ECO:0000256" key="2">
    <source>
        <dbReference type="ARBA" id="ARBA00006653"/>
    </source>
</evidence>
<evidence type="ECO:0000256" key="4">
    <source>
        <dbReference type="ARBA" id="ARBA00022448"/>
    </source>
</evidence>
<evidence type="ECO:0000313" key="8">
    <source>
        <dbReference type="Proteomes" id="UP001652625"/>
    </source>
</evidence>
<sequence>MVSLPDVRLLFQTHSIEEINVIEKKIRGEIEKKKDDLRIMVGERYRDLINAADTIKDMESESSQVFGGIKNIQNLCLSFHTSLMSSCSSKITQSPRDVAFYSLATQMDLLVNTPEKIWNALDNHEYLNATQLYMFSHHIVNKSLNILVNDPKPSNNQDVYASFPVLHHQWAAISHFKTSILKGAEYSLKDKTLPDKKLCESLCSLALLDNCSPRQVFATLLLARKVAIQDVFRSNIYATSVKKQIVEIAYILKLTIEQMTLFYTEEEVNEKSLFYAILSQITEERSDNKTVLKLFGDEITSTVAPYLPESVSGFVPKLRTAPLPISKQYIQQHLTEWFQNCLEEIQNGIKILFPYVNNIKGLSAIQDSVFNLFLPGNSVSEDFENPWLKKCDLCFGKPISIWDEIFKPGFVSQAEIIISKHLETSFNSLEKQLESSLKSMEDSLNETSEVFWDHDLVSFLWHDFPQDFSNLIDDKLKGLDKNFLSMKIKSYTPSLKNICSNFDGSLLNILQDVCFLVEGSSQNTAKQEVVCSFSPFDKYANSKHLLKVMQECLLNHVECLCTCVKNELNVFANKLVDETLKSTTLIIDKIVYLGRFCLALPDLCQNLENIVEFDAEKKKSKTASSHSAAFKLVETKFKDQAIFCFEIWIKWIHRLCSILIKETLDSEENHSLLSTTNWEDIVIEEEGESGAILKSNVKVPAQLSFYLSSLLFRIAEEFHRIGGNLLDSVSLQKLRLGVAASIISSHELFLSRLTDSVFQYRMLQILFDIKFINKLFINEHKIQENSELTQLRTSANKLVKSLEQHVDPFDLDVFTPHIELNIQKYLQKSMLVYGSISSFEKHISQVSTSQEQHNVVKMVENPPRFMLLPMSARIKEEDIDSNIADFEALGSPILNHQTSVINLS</sequence>
<keyword evidence="7" id="KW-0472">Membrane</keyword>
<dbReference type="PANTHER" id="PTHR31658:SF0">
    <property type="entry name" value="CONSERVED OLIGOMERIC GOLGI COMPLEX SUBUNIT 1"/>
    <property type="match status" value="1"/>
</dbReference>
<reference evidence="9" key="1">
    <citation type="submission" date="2025-08" db="UniProtKB">
        <authorList>
            <consortium name="RefSeq"/>
        </authorList>
    </citation>
    <scope>IDENTIFICATION</scope>
</reference>
<evidence type="ECO:0000256" key="6">
    <source>
        <dbReference type="ARBA" id="ARBA00023034"/>
    </source>
</evidence>
<keyword evidence="6" id="KW-0333">Golgi apparatus</keyword>
<evidence type="ECO:0000256" key="3">
    <source>
        <dbReference type="ARBA" id="ARBA00020978"/>
    </source>
</evidence>
<comment type="subcellular location">
    <subcellularLocation>
        <location evidence="1">Golgi apparatus membrane</location>
        <topology evidence="1">Peripheral membrane protein</topology>
    </subcellularLocation>
</comment>
<comment type="similarity">
    <text evidence="2">Belongs to the COG1 family.</text>
</comment>
<proteinExistence type="inferred from homology"/>
<dbReference type="RefSeq" id="XP_065673059.1">
    <property type="nucleotide sequence ID" value="XM_065816987.1"/>
</dbReference>
<accession>A0ABM4DF64</accession>
<dbReference type="Proteomes" id="UP001652625">
    <property type="component" value="Chromosome 13"/>
</dbReference>
<gene>
    <name evidence="9" type="primary">LOC101241111</name>
</gene>
<protein>
    <recommendedName>
        <fullName evidence="3">Conserved oligomeric Golgi complex subunit 1</fullName>
    </recommendedName>
</protein>
<dbReference type="GeneID" id="101241111"/>
<keyword evidence="4" id="KW-0813">Transport</keyword>
<evidence type="ECO:0000256" key="5">
    <source>
        <dbReference type="ARBA" id="ARBA00022927"/>
    </source>
</evidence>
<evidence type="ECO:0000256" key="7">
    <source>
        <dbReference type="ARBA" id="ARBA00023136"/>
    </source>
</evidence>
<organism evidence="8 9">
    <name type="scientific">Hydra vulgaris</name>
    <name type="common">Hydra</name>
    <name type="synonym">Hydra attenuata</name>
    <dbReference type="NCBI Taxonomy" id="6087"/>
    <lineage>
        <taxon>Eukaryota</taxon>
        <taxon>Metazoa</taxon>
        <taxon>Cnidaria</taxon>
        <taxon>Hydrozoa</taxon>
        <taxon>Hydroidolina</taxon>
        <taxon>Anthoathecata</taxon>
        <taxon>Aplanulata</taxon>
        <taxon>Hydridae</taxon>
        <taxon>Hydra</taxon>
    </lineage>
</organism>
<name>A0ABM4DF64_HYDVU</name>
<keyword evidence="8" id="KW-1185">Reference proteome</keyword>
<dbReference type="InterPro" id="IPR033370">
    <property type="entry name" value="COG1"/>
</dbReference>
<dbReference type="Pfam" id="PF08700">
    <property type="entry name" value="VPS51_Exo84_N"/>
    <property type="match status" value="1"/>
</dbReference>
<dbReference type="PANTHER" id="PTHR31658">
    <property type="entry name" value="CONSERVED OLIGOMERIC GOLGI COMPLEX SUBUNIT 1"/>
    <property type="match status" value="1"/>
</dbReference>
<keyword evidence="5" id="KW-0653">Protein transport</keyword>
<evidence type="ECO:0000256" key="1">
    <source>
        <dbReference type="ARBA" id="ARBA00004395"/>
    </source>
</evidence>